<evidence type="ECO:0000256" key="1">
    <source>
        <dbReference type="ARBA" id="ARBA00001478"/>
    </source>
</evidence>
<dbReference type="Gene3D" id="3.40.50.2000">
    <property type="entry name" value="Glycogen Phosphorylase B"/>
    <property type="match status" value="2"/>
</dbReference>
<dbReference type="NCBIfam" id="NF001899">
    <property type="entry name" value="PRK00654.1-2"/>
    <property type="match status" value="1"/>
</dbReference>
<sequence length="482" mass="50994">MAVPDRMGRVLSVTSEMVPLIKTGGLADVAGALPAALSPHGWKVVTLLPAYPGVAAKVGRTEVVWSDPALFGGPVQVLRGMVGAATVLLLDAPHLYDRAGTPYGSPQDFPDNPQRFAALSWVASRIAREGLTDGWRPDVLHGHDWQAGFAPAYLRYGGETPVKSVMTIHNIAFKGMAPAAMLGGLRLPFEGFNANELEFWGQLSSLKAGLALADAITTVSPTYAAELMRHEFGMGLEGLLAHRAADLHGILNGVDEAVWNPETDPAIKPFGRAKLAARRANKLALLAEFGLTDAGGPLAIVVSRLTDQKGIDLLTACAADFVAQGGTLAVLGAGEPHLEEAMKDLVKAHPGRIGLRLGYDEALSHRMFAGGDAVLVPSRFEPCGLTQMYGLRYGCVPVVALTGGLADTVIDANPMAVQAQVATGIQFHPVDALAFAQALRRLHDLYADPKGWALMQKRGMAQALGWDTSGSTYAKLYESLTA</sequence>
<evidence type="ECO:0000313" key="11">
    <source>
        <dbReference type="EMBL" id="SEN39978.1"/>
    </source>
</evidence>
<feature type="domain" description="Starch synthase catalytic" evidence="10">
    <location>
        <begin position="9"/>
        <end position="241"/>
    </location>
</feature>
<feature type="domain" description="Glycosyl transferase family 1" evidence="9">
    <location>
        <begin position="294"/>
        <end position="443"/>
    </location>
</feature>
<dbReference type="UniPathway" id="UPA00164"/>
<protein>
    <recommendedName>
        <fullName evidence="8">Glycogen synthase</fullName>
        <ecNumber evidence="8">2.4.1.21</ecNumber>
    </recommendedName>
    <alternativeName>
        <fullName evidence="8">Starch [bacterial glycogen] synthase</fullName>
    </alternativeName>
</protein>
<keyword evidence="12" id="KW-1185">Reference proteome</keyword>
<dbReference type="Pfam" id="PF08323">
    <property type="entry name" value="Glyco_transf_5"/>
    <property type="match status" value="1"/>
</dbReference>
<evidence type="ECO:0000256" key="4">
    <source>
        <dbReference type="ARBA" id="ARBA00010281"/>
    </source>
</evidence>
<keyword evidence="6 8" id="KW-0808">Transferase</keyword>
<comment type="similarity">
    <text evidence="4 8">Belongs to the glycosyltransferase 1 family. Bacterial/plant glycogen synthase subfamily.</text>
</comment>
<dbReference type="InterPro" id="IPR013534">
    <property type="entry name" value="Starch_synth_cat_dom"/>
</dbReference>
<organism evidence="11 12">
    <name type="scientific">Loktanella fryxellensis</name>
    <dbReference type="NCBI Taxonomy" id="245187"/>
    <lineage>
        <taxon>Bacteria</taxon>
        <taxon>Pseudomonadati</taxon>
        <taxon>Pseudomonadota</taxon>
        <taxon>Alphaproteobacteria</taxon>
        <taxon>Rhodobacterales</taxon>
        <taxon>Roseobacteraceae</taxon>
        <taxon>Loktanella</taxon>
    </lineage>
</organism>
<dbReference type="InterPro" id="IPR001296">
    <property type="entry name" value="Glyco_trans_1"/>
</dbReference>
<comment type="catalytic activity">
    <reaction evidence="1 8">
        <text>[(1-&gt;4)-alpha-D-glucosyl](n) + ADP-alpha-D-glucose = [(1-&gt;4)-alpha-D-glucosyl](n+1) + ADP + H(+)</text>
        <dbReference type="Rhea" id="RHEA:18189"/>
        <dbReference type="Rhea" id="RHEA-COMP:9584"/>
        <dbReference type="Rhea" id="RHEA-COMP:9587"/>
        <dbReference type="ChEBI" id="CHEBI:15378"/>
        <dbReference type="ChEBI" id="CHEBI:15444"/>
        <dbReference type="ChEBI" id="CHEBI:57498"/>
        <dbReference type="ChEBI" id="CHEBI:456216"/>
        <dbReference type="EC" id="2.4.1.21"/>
    </reaction>
</comment>
<keyword evidence="5 8" id="KW-0328">Glycosyltransferase</keyword>
<evidence type="ECO:0000259" key="9">
    <source>
        <dbReference type="Pfam" id="PF00534"/>
    </source>
</evidence>
<dbReference type="AlphaFoldDB" id="A0A1H8G9L5"/>
<dbReference type="NCBIfam" id="TIGR02095">
    <property type="entry name" value="glgA"/>
    <property type="match status" value="1"/>
</dbReference>
<evidence type="ECO:0000256" key="2">
    <source>
        <dbReference type="ARBA" id="ARBA00002764"/>
    </source>
</evidence>
<dbReference type="STRING" id="245187.SAMN04488003_11534"/>
<dbReference type="GO" id="GO:0009011">
    <property type="term" value="F:alpha-1,4-glucan glucosyltransferase (ADP-glucose donor) activity"/>
    <property type="evidence" value="ECO:0007669"/>
    <property type="project" value="UniProtKB-UniRule"/>
</dbReference>
<reference evidence="11 12" key="1">
    <citation type="submission" date="2016-10" db="EMBL/GenBank/DDBJ databases">
        <authorList>
            <person name="de Groot N.N."/>
        </authorList>
    </citation>
    <scope>NUCLEOTIDE SEQUENCE [LARGE SCALE GENOMIC DNA]</scope>
    <source>
        <strain evidence="11 12">DSM 16213</strain>
    </source>
</reference>
<evidence type="ECO:0000256" key="8">
    <source>
        <dbReference type="HAMAP-Rule" id="MF_00484"/>
    </source>
</evidence>
<dbReference type="SUPFAM" id="SSF53756">
    <property type="entry name" value="UDP-Glycosyltransferase/glycogen phosphorylase"/>
    <property type="match status" value="1"/>
</dbReference>
<dbReference type="EC" id="2.4.1.21" evidence="8"/>
<dbReference type="CDD" id="cd03791">
    <property type="entry name" value="GT5_Glycogen_synthase_DULL1-like"/>
    <property type="match status" value="1"/>
</dbReference>
<dbReference type="RefSeq" id="WP_245731509.1">
    <property type="nucleotide sequence ID" value="NZ_FOCI01000015.1"/>
</dbReference>
<dbReference type="Pfam" id="PF00534">
    <property type="entry name" value="Glycos_transf_1"/>
    <property type="match status" value="1"/>
</dbReference>
<dbReference type="PANTHER" id="PTHR45825:SF11">
    <property type="entry name" value="ALPHA AMYLASE DOMAIN-CONTAINING PROTEIN"/>
    <property type="match status" value="1"/>
</dbReference>
<name>A0A1H8G9L5_9RHOB</name>
<dbReference type="GO" id="GO:0005978">
    <property type="term" value="P:glycogen biosynthetic process"/>
    <property type="evidence" value="ECO:0007669"/>
    <property type="project" value="UniProtKB-UniRule"/>
</dbReference>
<evidence type="ECO:0000259" key="10">
    <source>
        <dbReference type="Pfam" id="PF08323"/>
    </source>
</evidence>
<feature type="binding site" evidence="8">
    <location>
        <position position="22"/>
    </location>
    <ligand>
        <name>ADP-alpha-D-glucose</name>
        <dbReference type="ChEBI" id="CHEBI:57498"/>
    </ligand>
</feature>
<dbReference type="GO" id="GO:0005829">
    <property type="term" value="C:cytosol"/>
    <property type="evidence" value="ECO:0007669"/>
    <property type="project" value="TreeGrafter"/>
</dbReference>
<dbReference type="PANTHER" id="PTHR45825">
    <property type="entry name" value="GRANULE-BOUND STARCH SYNTHASE 1, CHLOROPLASTIC/AMYLOPLASTIC"/>
    <property type="match status" value="1"/>
</dbReference>
<comment type="function">
    <text evidence="2 8">Synthesizes alpha-1,4-glucan chains using ADP-glucose.</text>
</comment>
<dbReference type="Proteomes" id="UP000199585">
    <property type="component" value="Unassembled WGS sequence"/>
</dbReference>
<gene>
    <name evidence="8" type="primary">glgA</name>
    <name evidence="11" type="ORF">SAMN04488003_11534</name>
</gene>
<dbReference type="GO" id="GO:0004373">
    <property type="term" value="F:alpha-1,4-glucan glucosyltransferase (UDP-glucose donor) activity"/>
    <property type="evidence" value="ECO:0007669"/>
    <property type="project" value="InterPro"/>
</dbReference>
<evidence type="ECO:0000313" key="12">
    <source>
        <dbReference type="Proteomes" id="UP000199585"/>
    </source>
</evidence>
<proteinExistence type="inferred from homology"/>
<evidence type="ECO:0000256" key="3">
    <source>
        <dbReference type="ARBA" id="ARBA00004964"/>
    </source>
</evidence>
<comment type="pathway">
    <text evidence="3 8">Glycan biosynthesis; glycogen biosynthesis.</text>
</comment>
<dbReference type="HAMAP" id="MF_00484">
    <property type="entry name" value="Glycogen_synth"/>
    <property type="match status" value="1"/>
</dbReference>
<accession>A0A1H8G9L5</accession>
<keyword evidence="7 8" id="KW-0320">Glycogen biosynthesis</keyword>
<evidence type="ECO:0000256" key="6">
    <source>
        <dbReference type="ARBA" id="ARBA00022679"/>
    </source>
</evidence>
<dbReference type="EMBL" id="FOCI01000015">
    <property type="protein sequence ID" value="SEN39978.1"/>
    <property type="molecule type" value="Genomic_DNA"/>
</dbReference>
<evidence type="ECO:0000256" key="5">
    <source>
        <dbReference type="ARBA" id="ARBA00022676"/>
    </source>
</evidence>
<evidence type="ECO:0000256" key="7">
    <source>
        <dbReference type="ARBA" id="ARBA00023056"/>
    </source>
</evidence>
<dbReference type="InterPro" id="IPR011835">
    <property type="entry name" value="GS/SS"/>
</dbReference>